<protein>
    <recommendedName>
        <fullName evidence="2">SWIM-type domain-containing protein</fullName>
    </recommendedName>
</protein>
<evidence type="ECO:0000259" key="2">
    <source>
        <dbReference type="PROSITE" id="PS50966"/>
    </source>
</evidence>
<evidence type="ECO:0000313" key="3">
    <source>
        <dbReference type="EMBL" id="KQL51083.1"/>
    </source>
</evidence>
<accession>A0A0Q3WSF0</accession>
<dbReference type="InterPro" id="IPR007527">
    <property type="entry name" value="Znf_SWIM"/>
</dbReference>
<keyword evidence="1" id="KW-0863">Zinc-finger</keyword>
<dbReference type="STRING" id="157838.AN964_18910"/>
<dbReference type="RefSeq" id="WP_055741382.1">
    <property type="nucleotide sequence ID" value="NZ_JAAIWL010000022.1"/>
</dbReference>
<keyword evidence="4" id="KW-1185">Reference proteome</keyword>
<feature type="domain" description="SWIM-type" evidence="2">
    <location>
        <begin position="59"/>
        <end position="92"/>
    </location>
</feature>
<name>A0A0Q3WSF0_9BACI</name>
<gene>
    <name evidence="3" type="ORF">AN964_18910</name>
</gene>
<organism evidence="3 4">
    <name type="scientific">Heyndrickxia shackletonii</name>
    <dbReference type="NCBI Taxonomy" id="157838"/>
    <lineage>
        <taxon>Bacteria</taxon>
        <taxon>Bacillati</taxon>
        <taxon>Bacillota</taxon>
        <taxon>Bacilli</taxon>
        <taxon>Bacillales</taxon>
        <taxon>Bacillaceae</taxon>
        <taxon>Heyndrickxia</taxon>
    </lineage>
</organism>
<proteinExistence type="predicted"/>
<dbReference type="PATRIC" id="fig|157838.3.peg.4180"/>
<dbReference type="PROSITE" id="PS50966">
    <property type="entry name" value="ZF_SWIM"/>
    <property type="match status" value="1"/>
</dbReference>
<evidence type="ECO:0000313" key="4">
    <source>
        <dbReference type="Proteomes" id="UP000051888"/>
    </source>
</evidence>
<keyword evidence="1" id="KW-0862">Zinc</keyword>
<sequence>MKAQLQAYAEKLQTYLDPTSDTHQKLVQKGLLLYRQQLVSKKNFSSPIFTAKVQDVTPVQVTLDLENPENNHCSCPQEGICRHQMALFFSVYNQIGSVFDWVQEWKKNDSTFAVLKNMKRGSDLLEEQTSAPLTGHDAWINRFKKSFHNIDIPNEYVFEERLKSVYYRLIEFSPVEREWKPLYQLFVAYYSIKAANELSINRNFQTQDSFFSFMMQEVEDALKKLSISVQPFAFDPYIAFLRNDCTALLTLNTYHSSEMVELYMILWSHLFKQTIWRKLELERLESDSDQNDRILLARIHLAILCGKDEIALQTLKGLNRNIIYFSQYWFQHLQSQKAYSRLSKYITAMIPFISDYLSTLESNFDRYAFMRMFFRTVDDSALSDHNPVLMEKIYMKFLPYSYTQYNEYLIIKQKYRSWVELQHLTGKDIDSIDKLKLETVAKADPQLAMPLYHDSIENLLENRNRDAYKKSVKYLKKLRVLYKKQKKMQMWESYFNDLLLKTKRLRAFHEECRRGKLIDA</sequence>
<dbReference type="EMBL" id="LJJC01000006">
    <property type="protein sequence ID" value="KQL51083.1"/>
    <property type="molecule type" value="Genomic_DNA"/>
</dbReference>
<comment type="caution">
    <text evidence="3">The sequence shown here is derived from an EMBL/GenBank/DDBJ whole genome shotgun (WGS) entry which is preliminary data.</text>
</comment>
<dbReference type="AlphaFoldDB" id="A0A0Q3WSF0"/>
<dbReference type="OrthoDB" id="7593573at2"/>
<evidence type="ECO:0000256" key="1">
    <source>
        <dbReference type="PROSITE-ProRule" id="PRU00325"/>
    </source>
</evidence>
<keyword evidence="1" id="KW-0479">Metal-binding</keyword>
<dbReference type="GO" id="GO:0008270">
    <property type="term" value="F:zinc ion binding"/>
    <property type="evidence" value="ECO:0007669"/>
    <property type="project" value="UniProtKB-KW"/>
</dbReference>
<dbReference type="Proteomes" id="UP000051888">
    <property type="component" value="Unassembled WGS sequence"/>
</dbReference>
<dbReference type="Pfam" id="PF04434">
    <property type="entry name" value="SWIM"/>
    <property type="match status" value="1"/>
</dbReference>
<reference evidence="3 4" key="1">
    <citation type="submission" date="2015-09" db="EMBL/GenBank/DDBJ databases">
        <title>Genome sequencing project for genomic taxonomy and phylogenomics of Bacillus-like bacteria.</title>
        <authorList>
            <person name="Liu B."/>
            <person name="Wang J."/>
            <person name="Zhu Y."/>
            <person name="Liu G."/>
            <person name="Chen Q."/>
            <person name="Chen Z."/>
            <person name="Lan J."/>
            <person name="Che J."/>
            <person name="Ge C."/>
            <person name="Shi H."/>
            <person name="Pan Z."/>
            <person name="Liu X."/>
        </authorList>
    </citation>
    <scope>NUCLEOTIDE SEQUENCE [LARGE SCALE GENOMIC DNA]</scope>
    <source>
        <strain evidence="3 4">LMG 18435</strain>
    </source>
</reference>